<dbReference type="EMBL" id="KQ086035">
    <property type="protein sequence ID" value="KLO10130.1"/>
    <property type="molecule type" value="Genomic_DNA"/>
</dbReference>
<accession>A0A0H2RE61</accession>
<evidence type="ECO:0000313" key="3">
    <source>
        <dbReference type="EMBL" id="KLO10130.1"/>
    </source>
</evidence>
<proteinExistence type="predicted"/>
<name>A0A0H2RE61_9AGAM</name>
<keyword evidence="4" id="KW-1185">Reference proteome</keyword>
<dbReference type="Pfam" id="PF22301">
    <property type="entry name" value="AUDH_beta_propeller"/>
    <property type="match status" value="1"/>
</dbReference>
<feature type="domain" description="Aldos-2-ulose dehydratase/isomerase (AUDH) Cupin" evidence="1">
    <location>
        <begin position="420"/>
        <end position="562"/>
    </location>
</feature>
<dbReference type="Pfam" id="PF18637">
    <property type="entry name" value="AUDH_Cupin"/>
    <property type="match status" value="1"/>
</dbReference>
<dbReference type="Proteomes" id="UP000053477">
    <property type="component" value="Unassembled WGS sequence"/>
</dbReference>
<gene>
    <name evidence="3" type="ORF">SCHPADRAFT_832978</name>
</gene>
<feature type="domain" description="Aldos-2-ulose dehydratase beta-propeller" evidence="2">
    <location>
        <begin position="127"/>
        <end position="292"/>
    </location>
</feature>
<dbReference type="OrthoDB" id="5378718at2759"/>
<dbReference type="SUPFAM" id="SSF69318">
    <property type="entry name" value="Integrin alpha N-terminal domain"/>
    <property type="match status" value="1"/>
</dbReference>
<evidence type="ECO:0000259" key="1">
    <source>
        <dbReference type="Pfam" id="PF18637"/>
    </source>
</evidence>
<dbReference type="InterPro" id="IPR054583">
    <property type="entry name" value="Beta-prop_AUDH"/>
</dbReference>
<sequence length="619" mass="68774">MSQTKHEIRYPNFWKEPIDTQDENATPRSIISFPFATKGKRRTDLISLSYGARNGVGSVVMMENSHNWDSTKTTRDEEDYDRWDKITICNAHSPSYALPVDISGNDYNDLIVTCEYGESPDEMDPFGGRICWLENPGADADEGEWVQRDIGRFPGVNLVKGKDMTEWVGHFTTTFSLQAIAIAKSTKTDTPSPLILFTKPPDPYTSRQWLFTVALDTSFTSIQDLLVVKSKDEGLDTVIVSSDQGISLARYSNRNWHQKALDITNPGLSHLSGQLCAGAIRKEPVSFIVCGERQRRGSFTILQRHSCPETIGDFVWIPRVVEVFTDGDESYSVQDIVCADIDGDDVDEIIVSVDGSGPKCGVYVFDLQGDQIVKSKISEEGANNIAFGRFGSRYHIDLAILSNSFSSVSLLHNHFVPSLIRPTFSGSELSFRLPRSPSFASEADILSICGLTLSLVILPPDASFHLSSWDDGAEAVKVLHGSLGWIDQSSGGTIERTRFPGPPGRAISMIVDCYEGLVRSGNDGAVFIRLRPSHLTDDTSLRTLNVLPAYFPCDVREHVFSWHVNGVEEGIELNDEAPQSRNEGKGTFLTSIEVDYSQCRISRISNEWVFGLLRRRCDN</sequence>
<dbReference type="Gene3D" id="2.60.120.990">
    <property type="match status" value="1"/>
</dbReference>
<organism evidence="3 4">
    <name type="scientific">Schizopora paradoxa</name>
    <dbReference type="NCBI Taxonomy" id="27342"/>
    <lineage>
        <taxon>Eukaryota</taxon>
        <taxon>Fungi</taxon>
        <taxon>Dikarya</taxon>
        <taxon>Basidiomycota</taxon>
        <taxon>Agaricomycotina</taxon>
        <taxon>Agaricomycetes</taxon>
        <taxon>Hymenochaetales</taxon>
        <taxon>Schizoporaceae</taxon>
        <taxon>Schizopora</taxon>
    </lineage>
</organism>
<reference evidence="3 4" key="1">
    <citation type="submission" date="2015-04" db="EMBL/GenBank/DDBJ databases">
        <title>Complete genome sequence of Schizopora paradoxa KUC8140, a cosmopolitan wood degrader in East Asia.</title>
        <authorList>
            <consortium name="DOE Joint Genome Institute"/>
            <person name="Min B."/>
            <person name="Park H."/>
            <person name="Jang Y."/>
            <person name="Kim J.-J."/>
            <person name="Kim K.H."/>
            <person name="Pangilinan J."/>
            <person name="Lipzen A."/>
            <person name="Riley R."/>
            <person name="Grigoriev I.V."/>
            <person name="Spatafora J.W."/>
            <person name="Choi I.-G."/>
        </authorList>
    </citation>
    <scope>NUCLEOTIDE SEQUENCE [LARGE SCALE GENOMIC DNA]</scope>
    <source>
        <strain evidence="3 4">KUC8140</strain>
    </source>
</reference>
<dbReference type="AlphaFoldDB" id="A0A0H2RE61"/>
<dbReference type="InterPro" id="IPR028994">
    <property type="entry name" value="Integrin_alpha_N"/>
</dbReference>
<protein>
    <submittedName>
        <fullName evidence="3">Uncharacterized protein</fullName>
    </submittedName>
</protein>
<dbReference type="InterPro" id="IPR040887">
    <property type="entry name" value="AUDH_Cupin"/>
</dbReference>
<evidence type="ECO:0000313" key="4">
    <source>
        <dbReference type="Proteomes" id="UP000053477"/>
    </source>
</evidence>
<dbReference type="InParanoid" id="A0A0H2RE61"/>
<evidence type="ECO:0000259" key="2">
    <source>
        <dbReference type="Pfam" id="PF22301"/>
    </source>
</evidence>